<evidence type="ECO:0000256" key="1">
    <source>
        <dbReference type="SAM" id="MobiDB-lite"/>
    </source>
</evidence>
<sequence>MAGIFQRSIESLLAKQILCLRLAPGFLVPQRRMGAYRDVVFVEESTWDWDGQQPTPIIIYSEDEDKMEVAKNSSNTTPSAVEISTSPETSSTMTSAVAESTQSSHWIRKRPAWMEDYENPTEIHLLTAKQILRYLQGTRDSGLFYKKGQKSDLIGFTDSHYAGDQDDRRSWSTSGVFGFSGVLKKPIKGYQIMNKITALRISLLLLF</sequence>
<feature type="compositionally biased region" description="Low complexity" evidence="1">
    <location>
        <begin position="84"/>
        <end position="95"/>
    </location>
</feature>
<evidence type="ECO:0000313" key="2">
    <source>
        <dbReference type="EMBL" id="KAF7806864.1"/>
    </source>
</evidence>
<dbReference type="PANTHER" id="PTHR11439">
    <property type="entry name" value="GAG-POL-RELATED RETROTRANSPOSON"/>
    <property type="match status" value="1"/>
</dbReference>
<comment type="caution">
    <text evidence="2">The sequence shown here is derived from an EMBL/GenBank/DDBJ whole genome shotgun (WGS) entry which is preliminary data.</text>
</comment>
<organism evidence="2 3">
    <name type="scientific">Senna tora</name>
    <dbReference type="NCBI Taxonomy" id="362788"/>
    <lineage>
        <taxon>Eukaryota</taxon>
        <taxon>Viridiplantae</taxon>
        <taxon>Streptophyta</taxon>
        <taxon>Embryophyta</taxon>
        <taxon>Tracheophyta</taxon>
        <taxon>Spermatophyta</taxon>
        <taxon>Magnoliopsida</taxon>
        <taxon>eudicotyledons</taxon>
        <taxon>Gunneridae</taxon>
        <taxon>Pentapetalae</taxon>
        <taxon>rosids</taxon>
        <taxon>fabids</taxon>
        <taxon>Fabales</taxon>
        <taxon>Fabaceae</taxon>
        <taxon>Caesalpinioideae</taxon>
        <taxon>Cassia clade</taxon>
        <taxon>Senna</taxon>
    </lineage>
</organism>
<proteinExistence type="predicted"/>
<feature type="region of interest" description="Disordered" evidence="1">
    <location>
        <begin position="71"/>
        <end position="103"/>
    </location>
</feature>
<dbReference type="OrthoDB" id="1428949at2759"/>
<reference evidence="2" key="1">
    <citation type="submission" date="2020-09" db="EMBL/GenBank/DDBJ databases">
        <title>Genome-Enabled Discovery of Anthraquinone Biosynthesis in Senna tora.</title>
        <authorList>
            <person name="Kang S.-H."/>
            <person name="Pandey R.P."/>
            <person name="Lee C.-M."/>
            <person name="Sim J.-S."/>
            <person name="Jeong J.-T."/>
            <person name="Choi B.-S."/>
            <person name="Jung M."/>
            <person name="Ginzburg D."/>
            <person name="Zhao K."/>
            <person name="Won S.Y."/>
            <person name="Oh T.-J."/>
            <person name="Yu Y."/>
            <person name="Kim N.-H."/>
            <person name="Lee O.R."/>
            <person name="Lee T.-H."/>
            <person name="Bashyal P."/>
            <person name="Kim T.-S."/>
            <person name="Lee W.-H."/>
            <person name="Kawkins C."/>
            <person name="Kim C.-K."/>
            <person name="Kim J.S."/>
            <person name="Ahn B.O."/>
            <person name="Rhee S.Y."/>
            <person name="Sohng J.K."/>
        </authorList>
    </citation>
    <scope>NUCLEOTIDE SEQUENCE</scope>
    <source>
        <tissue evidence="2">Leaf</tissue>
    </source>
</reference>
<gene>
    <name evidence="2" type="ORF">G2W53_039025</name>
</gene>
<name>A0A834T0P4_9FABA</name>
<keyword evidence="3" id="KW-1185">Reference proteome</keyword>
<evidence type="ECO:0000313" key="3">
    <source>
        <dbReference type="Proteomes" id="UP000634136"/>
    </source>
</evidence>
<dbReference type="EMBL" id="JAAIUW010000012">
    <property type="protein sequence ID" value="KAF7806864.1"/>
    <property type="molecule type" value="Genomic_DNA"/>
</dbReference>
<dbReference type="Proteomes" id="UP000634136">
    <property type="component" value="Unassembled WGS sequence"/>
</dbReference>
<dbReference type="AlphaFoldDB" id="A0A834T0P4"/>
<dbReference type="PANTHER" id="PTHR11439:SF517">
    <property type="entry name" value="CYSTEINE-RICH RLK (RECEPTOR-LIKE PROTEIN KINASE) 8"/>
    <property type="match status" value="1"/>
</dbReference>
<feature type="compositionally biased region" description="Polar residues" evidence="1">
    <location>
        <begin position="71"/>
        <end position="83"/>
    </location>
</feature>
<accession>A0A834T0P4</accession>
<protein>
    <submittedName>
        <fullName evidence="2">Retrovirus-related Pol polyprotein from transposon TNT 1-94</fullName>
    </submittedName>
</protein>